<dbReference type="WBParaSite" id="MCU_003954-RA">
    <property type="protein sequence ID" value="MCU_003954-RA"/>
    <property type="gene ID" value="MCU_003954"/>
</dbReference>
<reference evidence="2" key="1">
    <citation type="submission" date="2019-11" db="UniProtKB">
        <authorList>
            <consortium name="WormBaseParasite"/>
        </authorList>
    </citation>
    <scope>IDENTIFICATION</scope>
</reference>
<feature type="domain" description="Nudix hydrolase" evidence="1">
    <location>
        <begin position="147"/>
        <end position="297"/>
    </location>
</feature>
<proteinExistence type="predicted"/>
<dbReference type="InterPro" id="IPR015797">
    <property type="entry name" value="NUDIX_hydrolase-like_dom_sf"/>
</dbReference>
<dbReference type="GO" id="GO:0044715">
    <property type="term" value="F:8-oxo-dGDP phosphatase activity"/>
    <property type="evidence" value="ECO:0007669"/>
    <property type="project" value="TreeGrafter"/>
</dbReference>
<evidence type="ECO:0000313" key="2">
    <source>
        <dbReference type="WBParaSite" id="MCU_003954-RA"/>
    </source>
</evidence>
<accession>A0A5K3EY95</accession>
<dbReference type="InterPro" id="IPR000086">
    <property type="entry name" value="NUDIX_hydrolase_dom"/>
</dbReference>
<protein>
    <submittedName>
        <fullName evidence="2">Nudix hydrolase domain-containing protein</fullName>
    </submittedName>
</protein>
<dbReference type="InterPro" id="IPR031804">
    <property type="entry name" value="DUF4743"/>
</dbReference>
<dbReference type="SUPFAM" id="SSF55811">
    <property type="entry name" value="Nudix"/>
    <property type="match status" value="1"/>
</dbReference>
<dbReference type="PANTHER" id="PTHR13622:SF8">
    <property type="entry name" value="THIAMIN PYROPHOSPHOKINASE 1"/>
    <property type="match status" value="1"/>
</dbReference>
<organism evidence="2">
    <name type="scientific">Mesocestoides corti</name>
    <name type="common">Flatworm</name>
    <dbReference type="NCBI Taxonomy" id="53468"/>
    <lineage>
        <taxon>Eukaryota</taxon>
        <taxon>Metazoa</taxon>
        <taxon>Spiralia</taxon>
        <taxon>Lophotrochozoa</taxon>
        <taxon>Platyhelminthes</taxon>
        <taxon>Cestoda</taxon>
        <taxon>Eucestoda</taxon>
        <taxon>Cyclophyllidea</taxon>
        <taxon>Mesocestoididae</taxon>
        <taxon>Mesocestoides</taxon>
    </lineage>
</organism>
<dbReference type="Pfam" id="PF00293">
    <property type="entry name" value="NUDIX"/>
    <property type="match status" value="1"/>
</dbReference>
<dbReference type="Gene3D" id="3.90.79.10">
    <property type="entry name" value="Nucleoside Triphosphate Pyrophosphohydrolase"/>
    <property type="match status" value="1"/>
</dbReference>
<name>A0A5K3EY95_MESCO</name>
<dbReference type="AlphaFoldDB" id="A0A5K3EY95"/>
<evidence type="ECO:0000259" key="1">
    <source>
        <dbReference type="PROSITE" id="PS51462"/>
    </source>
</evidence>
<dbReference type="PANTHER" id="PTHR13622">
    <property type="entry name" value="THIAMIN PYROPHOSPHOKINASE"/>
    <property type="match status" value="1"/>
</dbReference>
<dbReference type="Pfam" id="PF15916">
    <property type="entry name" value="DUF4743"/>
    <property type="match status" value="1"/>
</dbReference>
<dbReference type="CDD" id="cd03676">
    <property type="entry name" value="NUDIX_Tnr3_like"/>
    <property type="match status" value="1"/>
</dbReference>
<sequence>MSNIGIWHLLHNRCNNFFTGGSTGLNCIKFYIEDYLVGYIHREFLPQLAKYSSVFVINSDCVRLHPQLGSFEQRTAAVENVMQDLRGSLKALKGWQNEHYGVCVEGHSRALMSVERAASRVLGIKRYGVHINGYTFLSEPSMAPKPPAHVVAGVEAVEGHNELKLSNVPPNLRMWIALRSKSKTNWPGFLDLITAGGLPYSMKALDCAKKEAREEAGIPDGLLENLKPCGTITYAFDDDAGVGAGVAYLYDLELPPDFHPVNCDKEVEEFYLLSPHDVAKLIQTESFKQNCGMTVLDFFIRHGYVDPDENPRLEEWLQLMHYKLPYD</sequence>
<dbReference type="PROSITE" id="PS51462">
    <property type="entry name" value="NUDIX"/>
    <property type="match status" value="1"/>
</dbReference>